<dbReference type="SUPFAM" id="SSF54862">
    <property type="entry name" value="4Fe-4S ferredoxins"/>
    <property type="match status" value="2"/>
</dbReference>
<keyword evidence="1 10" id="KW-0813">Transport</keyword>
<evidence type="ECO:0000256" key="9">
    <source>
        <dbReference type="ARBA" id="ARBA00023136"/>
    </source>
</evidence>
<feature type="domain" description="4Fe-4S ferredoxin-type" evidence="11">
    <location>
        <begin position="296"/>
        <end position="325"/>
    </location>
</feature>
<dbReference type="GO" id="GO:0022900">
    <property type="term" value="P:electron transport chain"/>
    <property type="evidence" value="ECO:0007669"/>
    <property type="project" value="UniProtKB-UniRule"/>
</dbReference>
<feature type="binding site" evidence="10">
    <location>
        <position position="57"/>
    </location>
    <ligand>
        <name>[4Fe-4S] cluster</name>
        <dbReference type="ChEBI" id="CHEBI:49883"/>
        <label>1</label>
    </ligand>
</feature>
<keyword evidence="2 10" id="KW-0004">4Fe-4S</keyword>
<dbReference type="InterPro" id="IPR007202">
    <property type="entry name" value="4Fe-4S_dom"/>
</dbReference>
<dbReference type="Gene3D" id="3.30.70.20">
    <property type="match status" value="3"/>
</dbReference>
<dbReference type="PROSITE" id="PS00198">
    <property type="entry name" value="4FE4S_FER_1"/>
    <property type="match status" value="3"/>
</dbReference>
<proteinExistence type="inferred from homology"/>
<reference evidence="13 14" key="1">
    <citation type="journal article" date="2017" name="ISME J.">
        <title>Energy and carbon metabolisms in a deep terrestrial subsurface fluid microbial community.</title>
        <authorList>
            <person name="Momper L."/>
            <person name="Jungbluth S.P."/>
            <person name="Lee M.D."/>
            <person name="Amend J.P."/>
        </authorList>
    </citation>
    <scope>NUCLEOTIDE SEQUENCE [LARGE SCALE GENOMIC DNA]</scope>
    <source>
        <strain evidence="13">SURF_17</strain>
    </source>
</reference>
<feature type="binding site" evidence="10">
    <location>
        <position position="49"/>
    </location>
    <ligand>
        <name>[4Fe-4S] cluster</name>
        <dbReference type="ChEBI" id="CHEBI:49883"/>
        <label>1</label>
    </ligand>
</feature>
<dbReference type="PROSITE" id="PS51656">
    <property type="entry name" value="4FE4S"/>
    <property type="match status" value="1"/>
</dbReference>
<evidence type="ECO:0000256" key="1">
    <source>
        <dbReference type="ARBA" id="ARBA00022448"/>
    </source>
</evidence>
<protein>
    <recommendedName>
        <fullName evidence="10">Ion-translocating oxidoreductase complex subunit B</fullName>
        <ecNumber evidence="10">7.-.-.-</ecNumber>
    </recommendedName>
    <alternativeName>
        <fullName evidence="10">Rnf electron transport complex subunit B</fullName>
    </alternativeName>
</protein>
<keyword evidence="6 10" id="KW-0249">Electron transport</keyword>
<feature type="binding site" evidence="10">
    <location>
        <position position="141"/>
    </location>
    <ligand>
        <name>[4Fe-4S] cluster</name>
        <dbReference type="ChEBI" id="CHEBI:49883"/>
        <label>2</label>
    </ligand>
</feature>
<dbReference type="PANTHER" id="PTHR43560">
    <property type="entry name" value="ION-TRANSLOCATING OXIDOREDUCTASE COMPLEX SUBUNIT B"/>
    <property type="match status" value="1"/>
</dbReference>
<evidence type="ECO:0000256" key="10">
    <source>
        <dbReference type="HAMAP-Rule" id="MF_00463"/>
    </source>
</evidence>
<evidence type="ECO:0000256" key="4">
    <source>
        <dbReference type="ARBA" id="ARBA00022737"/>
    </source>
</evidence>
<feature type="binding site" evidence="10">
    <location>
        <position position="147"/>
    </location>
    <ligand>
        <name>[4Fe-4S] cluster</name>
        <dbReference type="ChEBI" id="CHEBI:49883"/>
        <label>2</label>
    </ligand>
</feature>
<feature type="domain" description="4Fe-4S ferredoxin-type" evidence="11">
    <location>
        <begin position="236"/>
        <end position="265"/>
    </location>
</feature>
<evidence type="ECO:0000256" key="2">
    <source>
        <dbReference type="ARBA" id="ARBA00022485"/>
    </source>
</evidence>
<comment type="subunit">
    <text evidence="10">The complex is composed of six subunits: RnfA, RnfB, RnfC, RnfD, RnfE and RnfG.</text>
</comment>
<dbReference type="NCBIfam" id="TIGR01944">
    <property type="entry name" value="rnfB"/>
    <property type="match status" value="1"/>
</dbReference>
<dbReference type="Pfam" id="PF12800">
    <property type="entry name" value="Fer4_4"/>
    <property type="match status" value="1"/>
</dbReference>
<dbReference type="InterPro" id="IPR017900">
    <property type="entry name" value="4Fe4S_Fe_S_CS"/>
</dbReference>
<dbReference type="CDD" id="cd10549">
    <property type="entry name" value="MtMvhB_like"/>
    <property type="match status" value="2"/>
</dbReference>
<keyword evidence="8 10" id="KW-0411">Iron-sulfur</keyword>
<feature type="binding site" evidence="10">
    <location>
        <position position="137"/>
    </location>
    <ligand>
        <name>[4Fe-4S] cluster</name>
        <dbReference type="ChEBI" id="CHEBI:49883"/>
        <label>2</label>
    </ligand>
</feature>
<keyword evidence="9 10" id="KW-0472">Membrane</keyword>
<dbReference type="EC" id="7.-.-.-" evidence="10"/>
<dbReference type="AlphaFoldDB" id="A0A419F1L7"/>
<dbReference type="Proteomes" id="UP000285961">
    <property type="component" value="Unassembled WGS sequence"/>
</dbReference>
<evidence type="ECO:0000256" key="3">
    <source>
        <dbReference type="ARBA" id="ARBA00022723"/>
    </source>
</evidence>
<dbReference type="Pfam" id="PF04060">
    <property type="entry name" value="FeS"/>
    <property type="match status" value="1"/>
</dbReference>
<comment type="cofactor">
    <cofactor evidence="10">
        <name>[4Fe-4S] cluster</name>
        <dbReference type="ChEBI" id="CHEBI:49883"/>
    </cofactor>
    <text evidence="10">Binds 3 [4Fe-4S] clusters.</text>
</comment>
<evidence type="ECO:0000256" key="7">
    <source>
        <dbReference type="ARBA" id="ARBA00023004"/>
    </source>
</evidence>
<dbReference type="GO" id="GO:0005886">
    <property type="term" value="C:plasma membrane"/>
    <property type="evidence" value="ECO:0007669"/>
    <property type="project" value="UniProtKB-SubCell"/>
</dbReference>
<dbReference type="PROSITE" id="PS51379">
    <property type="entry name" value="4FE4S_FER_2"/>
    <property type="match status" value="6"/>
</dbReference>
<dbReference type="InterPro" id="IPR017896">
    <property type="entry name" value="4Fe4S_Fe-S-bd"/>
</dbReference>
<feature type="region of interest" description="Hydrophobic" evidence="10">
    <location>
        <begin position="1"/>
        <end position="26"/>
    </location>
</feature>
<name>A0A419F1L7_9BACT</name>
<evidence type="ECO:0000256" key="8">
    <source>
        <dbReference type="ARBA" id="ARBA00023014"/>
    </source>
</evidence>
<organism evidence="13 14">
    <name type="scientific">Candidatus Abyssobacteria bacterium SURF_17</name>
    <dbReference type="NCBI Taxonomy" id="2093361"/>
    <lineage>
        <taxon>Bacteria</taxon>
        <taxon>Pseudomonadati</taxon>
        <taxon>Candidatus Hydrogenedentota</taxon>
        <taxon>Candidatus Abyssobacteria</taxon>
    </lineage>
</organism>
<feature type="binding site" evidence="10">
    <location>
        <position position="52"/>
    </location>
    <ligand>
        <name>[4Fe-4S] cluster</name>
        <dbReference type="ChEBI" id="CHEBI:49883"/>
        <label>1</label>
    </ligand>
</feature>
<dbReference type="Pfam" id="PF14697">
    <property type="entry name" value="Fer4_21"/>
    <property type="match status" value="2"/>
</dbReference>
<evidence type="ECO:0000256" key="6">
    <source>
        <dbReference type="ARBA" id="ARBA00022982"/>
    </source>
</evidence>
<evidence type="ECO:0000256" key="5">
    <source>
        <dbReference type="ARBA" id="ARBA00022967"/>
    </source>
</evidence>
<gene>
    <name evidence="10" type="primary">rnfB</name>
    <name evidence="13" type="ORF">C4532_06670</name>
</gene>
<feature type="domain" description="4Fe-4S" evidence="12">
    <location>
        <begin position="32"/>
        <end position="91"/>
    </location>
</feature>
<keyword evidence="10" id="KW-1003">Cell membrane</keyword>
<feature type="binding site" evidence="10">
    <location>
        <position position="74"/>
    </location>
    <ligand>
        <name>[4Fe-4S] cluster</name>
        <dbReference type="ChEBI" id="CHEBI:49883"/>
        <label>1</label>
    </ligand>
</feature>
<evidence type="ECO:0000259" key="11">
    <source>
        <dbReference type="PROSITE" id="PS51379"/>
    </source>
</evidence>
<dbReference type="HAMAP" id="MF_00463">
    <property type="entry name" value="RsxB_RnfB"/>
    <property type="match status" value="1"/>
</dbReference>
<comment type="caution">
    <text evidence="13">The sequence shown here is derived from an EMBL/GenBank/DDBJ whole genome shotgun (WGS) entry which is preliminary data.</text>
</comment>
<evidence type="ECO:0000313" key="14">
    <source>
        <dbReference type="Proteomes" id="UP000285961"/>
    </source>
</evidence>
<sequence length="333" mass="35005">MITIFLSITVVGGLGLLAGGLLAFASKKFAVEVDPRVAQVQAALSGVNCGACGHPSCAAAAQAIAEGKAPVNACVAGGETTMRMVAKVMGAEASAAVQRIAKIQCRGDIGIAKLQYEYHGIDDCRAAYILFNGGKACAYGCLALGTCAKACPFGAIEYTFHRVPHVRYDKCTGCGVCVDVCPRSLIDLYEATDEVFVMCKSHDKGAQVKKVCDVGCVACGICERTCPFEAITVQDGLAVIDHTKCTKCGLCVIACPYNCIWGKPKETRAFITDKCNGCTICEKVCPVNAITGEAKHLHVVDPDRCIACGICVGKCPREAIEMRERKASLAEAA</sequence>
<feature type="binding site" evidence="10">
    <location>
        <position position="174"/>
    </location>
    <ligand>
        <name>[4Fe-4S] cluster</name>
        <dbReference type="ChEBI" id="CHEBI:49883"/>
        <label>3</label>
    </ligand>
</feature>
<dbReference type="InterPro" id="IPR010207">
    <property type="entry name" value="Elect_transpt_cplx_RnfB/RsxB"/>
</dbReference>
<dbReference type="GO" id="GO:0046872">
    <property type="term" value="F:metal ion binding"/>
    <property type="evidence" value="ECO:0007669"/>
    <property type="project" value="UniProtKB-KW"/>
</dbReference>
<keyword evidence="3 10" id="KW-0479">Metal-binding</keyword>
<feature type="domain" description="4Fe-4S ferredoxin-type" evidence="11">
    <location>
        <begin position="127"/>
        <end position="161"/>
    </location>
</feature>
<feature type="binding site" evidence="10">
    <location>
        <position position="177"/>
    </location>
    <ligand>
        <name>[4Fe-4S] cluster</name>
        <dbReference type="ChEBI" id="CHEBI:49883"/>
        <label>3</label>
    </ligand>
</feature>
<comment type="subcellular location">
    <subcellularLocation>
        <location evidence="10">Cell membrane</location>
    </subcellularLocation>
</comment>
<keyword evidence="5 10" id="KW-1278">Translocase</keyword>
<evidence type="ECO:0000313" key="13">
    <source>
        <dbReference type="EMBL" id="RJP72040.1"/>
    </source>
</evidence>
<evidence type="ECO:0000259" key="12">
    <source>
        <dbReference type="PROSITE" id="PS51656"/>
    </source>
</evidence>
<feature type="binding site" evidence="10">
    <location>
        <position position="171"/>
    </location>
    <ligand>
        <name>[4Fe-4S] cluster</name>
        <dbReference type="ChEBI" id="CHEBI:49883"/>
        <label>3</label>
    </ligand>
</feature>
<dbReference type="GO" id="GO:0009055">
    <property type="term" value="F:electron transfer activity"/>
    <property type="evidence" value="ECO:0007669"/>
    <property type="project" value="InterPro"/>
</dbReference>
<dbReference type="EMBL" id="QZKI01000051">
    <property type="protein sequence ID" value="RJP72040.1"/>
    <property type="molecule type" value="Genomic_DNA"/>
</dbReference>
<comment type="function">
    <text evidence="10">Part of a membrane-bound complex that couples electron transfer with translocation of ions across the membrane.</text>
</comment>
<accession>A0A419F1L7</accession>
<keyword evidence="4 10" id="KW-0677">Repeat</keyword>
<dbReference type="Pfam" id="PF00037">
    <property type="entry name" value="Fer4"/>
    <property type="match status" value="1"/>
</dbReference>
<comment type="similarity">
    <text evidence="10">Belongs to the 4Fe4S bacterial-type ferredoxin family. RnfB subfamily.</text>
</comment>
<keyword evidence="7 10" id="KW-0408">Iron</keyword>
<feature type="domain" description="4Fe-4S ferredoxin-type" evidence="11">
    <location>
        <begin position="162"/>
        <end position="191"/>
    </location>
</feature>
<feature type="domain" description="4Fe-4S ferredoxin-type" evidence="11">
    <location>
        <begin position="266"/>
        <end position="295"/>
    </location>
</feature>
<feature type="binding site" evidence="10">
    <location>
        <position position="181"/>
    </location>
    <ligand>
        <name>[4Fe-4S] cluster</name>
        <dbReference type="ChEBI" id="CHEBI:49883"/>
        <label>2</label>
    </ligand>
</feature>
<dbReference type="Gene3D" id="1.10.15.40">
    <property type="entry name" value="Electron transport complex subunit B, putative Fe-S cluster"/>
    <property type="match status" value="1"/>
</dbReference>
<dbReference type="PANTHER" id="PTHR43560:SF1">
    <property type="entry name" value="ION-TRANSLOCATING OXIDOREDUCTASE COMPLEX SUBUNIT B"/>
    <property type="match status" value="1"/>
</dbReference>
<dbReference type="InterPro" id="IPR050395">
    <property type="entry name" value="4Fe4S_Ferredoxin_RnfB"/>
</dbReference>
<feature type="domain" description="4Fe-4S ferredoxin-type" evidence="11">
    <location>
        <begin position="204"/>
        <end position="235"/>
    </location>
</feature>
<feature type="binding site" evidence="10">
    <location>
        <position position="151"/>
    </location>
    <ligand>
        <name>[4Fe-4S] cluster</name>
        <dbReference type="ChEBI" id="CHEBI:49883"/>
        <label>3</label>
    </ligand>
</feature>
<dbReference type="GO" id="GO:0051539">
    <property type="term" value="F:4 iron, 4 sulfur cluster binding"/>
    <property type="evidence" value="ECO:0007669"/>
    <property type="project" value="UniProtKB-UniRule"/>
</dbReference>
<comment type="caution">
    <text evidence="10">Lacks conserved residue(s) required for the propagation of feature annotation.</text>
</comment>